<gene>
    <name evidence="1" type="ORF">EUGRSUZ_F00021</name>
</gene>
<reference evidence="1" key="1">
    <citation type="submission" date="2013-07" db="EMBL/GenBank/DDBJ databases">
        <title>The genome of Eucalyptus grandis.</title>
        <authorList>
            <person name="Schmutz J."/>
            <person name="Hayes R."/>
            <person name="Myburg A."/>
            <person name="Tuskan G."/>
            <person name="Grattapaglia D."/>
            <person name="Rokhsar D.S."/>
        </authorList>
    </citation>
    <scope>NUCLEOTIDE SEQUENCE</scope>
    <source>
        <tissue evidence="1">Leaf extractions</tissue>
    </source>
</reference>
<sequence>MFPLLADNSLPSYPFPFLLALHPRDQTPLFPPPLLLASSSLCHLYRVFPFIFCSVEDSSCHLSSPPSSLSQLLLTLDF</sequence>
<dbReference type="AlphaFoldDB" id="A0A059BJ95"/>
<proteinExistence type="predicted"/>
<evidence type="ECO:0000313" key="1">
    <source>
        <dbReference type="EMBL" id="KCW66183.1"/>
    </source>
</evidence>
<accession>A0A059BJ95</accession>
<dbReference type="InParanoid" id="A0A059BJ95"/>
<dbReference type="Gramene" id="KCW66183">
    <property type="protein sequence ID" value="KCW66183"/>
    <property type="gene ID" value="EUGRSUZ_F00021"/>
</dbReference>
<organism evidence="1">
    <name type="scientific">Eucalyptus grandis</name>
    <name type="common">Flooded gum</name>
    <dbReference type="NCBI Taxonomy" id="71139"/>
    <lineage>
        <taxon>Eukaryota</taxon>
        <taxon>Viridiplantae</taxon>
        <taxon>Streptophyta</taxon>
        <taxon>Embryophyta</taxon>
        <taxon>Tracheophyta</taxon>
        <taxon>Spermatophyta</taxon>
        <taxon>Magnoliopsida</taxon>
        <taxon>eudicotyledons</taxon>
        <taxon>Gunneridae</taxon>
        <taxon>Pentapetalae</taxon>
        <taxon>rosids</taxon>
        <taxon>malvids</taxon>
        <taxon>Myrtales</taxon>
        <taxon>Myrtaceae</taxon>
        <taxon>Myrtoideae</taxon>
        <taxon>Eucalypteae</taxon>
        <taxon>Eucalyptus</taxon>
    </lineage>
</organism>
<dbReference type="EMBL" id="KK198758">
    <property type="protein sequence ID" value="KCW66183.1"/>
    <property type="molecule type" value="Genomic_DNA"/>
</dbReference>
<protein>
    <submittedName>
        <fullName evidence="1">Uncharacterized protein</fullName>
    </submittedName>
</protein>
<name>A0A059BJ95_EUCGR</name>